<protein>
    <recommendedName>
        <fullName evidence="1">Polysaccharide pyruvyl transferase domain-containing protein</fullName>
    </recommendedName>
</protein>
<dbReference type="EMBL" id="LJZQ01000008">
    <property type="protein sequence ID" value="KPQ29109.1"/>
    <property type="molecule type" value="Genomic_DNA"/>
</dbReference>
<dbReference type="InterPro" id="IPR007345">
    <property type="entry name" value="Polysacch_pyruvyl_Trfase"/>
</dbReference>
<evidence type="ECO:0000313" key="3">
    <source>
        <dbReference type="Proteomes" id="UP000050416"/>
    </source>
</evidence>
<accession>A0A0P7ZIC3</accession>
<dbReference type="OrthoDB" id="9799278at2"/>
<feature type="domain" description="Polysaccharide pyruvyl transferase" evidence="1">
    <location>
        <begin position="13"/>
        <end position="315"/>
    </location>
</feature>
<dbReference type="Proteomes" id="UP000050416">
    <property type="component" value="Unassembled WGS sequence"/>
</dbReference>
<sequence length="378" mass="42701">MKVAILTQPLGHNYGGLLQAYALQTHLKKKGVEVETLDRRKLPSIKGMAKRKIINSMNLLRGRGGTINSDKWDVYTLGELTKFRDQKLTLSPTIVDEKDLRRYYQNNKFDAFLVGSDQVWRPRYSPSILNFYLDFLNDTDYSPKRIAYGASFGVDDWEYSDQLTAHCSELAQQFNAISVRETTALDVCKEKLGVNATCVVDPTLLLDIEDYELLIEGCGINEHKGCLVSYILDGSLEKQELVDKISNSLNSRVFSIKTQDSIAEINRQNLDRCRLQSVESWLQAFSEAEFVVTDSFHGTVFAIIFHKPFIAIGNSGRGLARFESLLSQLGLIDRLIILPAKTSLSIPKNNIDWSSVDSIRKKLSTSSDDFLMKALYES</sequence>
<name>A0A0P7ZIC3_9GAMM</name>
<dbReference type="AlphaFoldDB" id="A0A0P7ZIC3"/>
<dbReference type="Pfam" id="PF04230">
    <property type="entry name" value="PS_pyruv_trans"/>
    <property type="match status" value="1"/>
</dbReference>
<gene>
    <name evidence="2" type="ORF">HLUCCX14_07485</name>
</gene>
<proteinExistence type="predicted"/>
<evidence type="ECO:0000259" key="1">
    <source>
        <dbReference type="Pfam" id="PF04230"/>
    </source>
</evidence>
<evidence type="ECO:0000313" key="2">
    <source>
        <dbReference type="EMBL" id="KPQ29109.1"/>
    </source>
</evidence>
<dbReference type="STRING" id="1305731.GCA_000934705_00582"/>
<reference evidence="2 3" key="1">
    <citation type="submission" date="2015-09" db="EMBL/GenBank/DDBJ databases">
        <title>Identification and resolution of microdiversity through metagenomic sequencing of parallel consortia.</title>
        <authorList>
            <person name="Nelson W.C."/>
            <person name="Romine M.F."/>
            <person name="Lindemann S.R."/>
        </authorList>
    </citation>
    <scope>NUCLEOTIDE SEQUENCE [LARGE SCALE GENOMIC DNA]</scope>
    <source>
        <strain evidence="2">HL-55</strain>
    </source>
</reference>
<comment type="caution">
    <text evidence="2">The sequence shown here is derived from an EMBL/GenBank/DDBJ whole genome shotgun (WGS) entry which is preliminary data.</text>
</comment>
<organism evidence="2 3">
    <name type="scientific">Marinobacter excellens HL-55</name>
    <dbReference type="NCBI Taxonomy" id="1305731"/>
    <lineage>
        <taxon>Bacteria</taxon>
        <taxon>Pseudomonadati</taxon>
        <taxon>Pseudomonadota</taxon>
        <taxon>Gammaproteobacteria</taxon>
        <taxon>Pseudomonadales</taxon>
        <taxon>Marinobacteraceae</taxon>
        <taxon>Marinobacter</taxon>
    </lineage>
</organism>
<dbReference type="PATRIC" id="fig|1305731.5.peg.312"/>